<dbReference type="GO" id="GO:0030288">
    <property type="term" value="C:outer membrane-bounded periplasmic space"/>
    <property type="evidence" value="ECO:0007669"/>
    <property type="project" value="InterPro"/>
</dbReference>
<sequence>MNFVKYLPLALSLLSCVASAQESICYGTTSNGKLENGVNLPSSGKNYVEYSTVARLAGRTYVHSQVKNIIVNAYQSLEIEQPSKIFKYAETGFENGGQFKPHKTHRNGLSVDFMTPVIDEAGQSVHLPTHPLNKFGYDIEFDANDKYEEYAIDYVALAAHIVVLHREASAQGVGLWRVIFDPKLQPKLFETKYASYLKEHIQFSKKRSWVRHDEHYHVDFDIPCKELVR</sequence>
<evidence type="ECO:0000256" key="1">
    <source>
        <dbReference type="ARBA" id="ARBA00022670"/>
    </source>
</evidence>
<evidence type="ECO:0000256" key="7">
    <source>
        <dbReference type="ARBA" id="ARBA00023049"/>
    </source>
</evidence>
<dbReference type="InterPro" id="IPR005073">
    <property type="entry name" value="Peptidase_M74"/>
</dbReference>
<evidence type="ECO:0000256" key="6">
    <source>
        <dbReference type="ARBA" id="ARBA00022833"/>
    </source>
</evidence>
<keyword evidence="4" id="KW-0574">Periplasm</keyword>
<accession>A0AA37SZQ2</accession>
<dbReference type="Proteomes" id="UP001156601">
    <property type="component" value="Unassembled WGS sequence"/>
</dbReference>
<dbReference type="InterPro" id="IPR009045">
    <property type="entry name" value="Zn_M74/Hedgehog-like"/>
</dbReference>
<evidence type="ECO:0000256" key="2">
    <source>
        <dbReference type="ARBA" id="ARBA00022723"/>
    </source>
</evidence>
<evidence type="ECO:0008006" key="11">
    <source>
        <dbReference type="Google" id="ProtNLM"/>
    </source>
</evidence>
<keyword evidence="2" id="KW-0479">Metal-binding</keyword>
<feature type="signal peptide" evidence="8">
    <location>
        <begin position="1"/>
        <end position="20"/>
    </location>
</feature>
<dbReference type="PROSITE" id="PS51257">
    <property type="entry name" value="PROKAR_LIPOPROTEIN"/>
    <property type="match status" value="1"/>
</dbReference>
<dbReference type="Gene3D" id="3.30.1380.10">
    <property type="match status" value="1"/>
</dbReference>
<reference evidence="9" key="1">
    <citation type="journal article" date="2014" name="Int. J. Syst. Evol. Microbiol.">
        <title>Complete genome sequence of Corynebacterium casei LMG S-19264T (=DSM 44701T), isolated from a smear-ripened cheese.</title>
        <authorList>
            <consortium name="US DOE Joint Genome Institute (JGI-PGF)"/>
            <person name="Walter F."/>
            <person name="Albersmeier A."/>
            <person name="Kalinowski J."/>
            <person name="Ruckert C."/>
        </authorList>
    </citation>
    <scope>NUCLEOTIDE SEQUENCE</scope>
    <source>
        <strain evidence="9">NBRC 110023</strain>
    </source>
</reference>
<keyword evidence="7" id="KW-0482">Metalloprotease</keyword>
<dbReference type="GO" id="GO:0004252">
    <property type="term" value="F:serine-type endopeptidase activity"/>
    <property type="evidence" value="ECO:0007669"/>
    <property type="project" value="InterPro"/>
</dbReference>
<feature type="chain" id="PRO_5041364136" description="Penicillin-insensitive murein endopeptidase" evidence="8">
    <location>
        <begin position="21"/>
        <end position="229"/>
    </location>
</feature>
<dbReference type="GO" id="GO:0006508">
    <property type="term" value="P:proteolysis"/>
    <property type="evidence" value="ECO:0007669"/>
    <property type="project" value="UniProtKB-KW"/>
</dbReference>
<dbReference type="GO" id="GO:0008237">
    <property type="term" value="F:metallopeptidase activity"/>
    <property type="evidence" value="ECO:0007669"/>
    <property type="project" value="UniProtKB-KW"/>
</dbReference>
<evidence type="ECO:0000256" key="4">
    <source>
        <dbReference type="ARBA" id="ARBA00022764"/>
    </source>
</evidence>
<evidence type="ECO:0000313" key="9">
    <source>
        <dbReference type="EMBL" id="GLR71010.1"/>
    </source>
</evidence>
<keyword evidence="6" id="KW-0862">Zinc</keyword>
<keyword evidence="3 8" id="KW-0732">Signal</keyword>
<comment type="caution">
    <text evidence="9">The sequence shown here is derived from an EMBL/GenBank/DDBJ whole genome shotgun (WGS) entry which is preliminary data.</text>
</comment>
<name>A0AA37SZQ2_9ALTE</name>
<dbReference type="RefSeq" id="WP_284217305.1">
    <property type="nucleotide sequence ID" value="NZ_BSOT01000005.1"/>
</dbReference>
<dbReference type="Pfam" id="PF03411">
    <property type="entry name" value="Peptidase_M74"/>
    <property type="match status" value="1"/>
</dbReference>
<keyword evidence="5" id="KW-0378">Hydrolase</keyword>
<keyword evidence="1" id="KW-0645">Protease</keyword>
<evidence type="ECO:0000313" key="10">
    <source>
        <dbReference type="Proteomes" id="UP001156601"/>
    </source>
</evidence>
<keyword evidence="10" id="KW-1185">Reference proteome</keyword>
<reference evidence="9" key="2">
    <citation type="submission" date="2023-01" db="EMBL/GenBank/DDBJ databases">
        <title>Draft genome sequence of Agaribacter marinus strain NBRC 110023.</title>
        <authorList>
            <person name="Sun Q."/>
            <person name="Mori K."/>
        </authorList>
    </citation>
    <scope>NUCLEOTIDE SEQUENCE</scope>
    <source>
        <strain evidence="9">NBRC 110023</strain>
    </source>
</reference>
<organism evidence="9 10">
    <name type="scientific">Agaribacter marinus</name>
    <dbReference type="NCBI Taxonomy" id="1431249"/>
    <lineage>
        <taxon>Bacteria</taxon>
        <taxon>Pseudomonadati</taxon>
        <taxon>Pseudomonadota</taxon>
        <taxon>Gammaproteobacteria</taxon>
        <taxon>Alteromonadales</taxon>
        <taxon>Alteromonadaceae</taxon>
        <taxon>Agaribacter</taxon>
    </lineage>
</organism>
<evidence type="ECO:0000256" key="3">
    <source>
        <dbReference type="ARBA" id="ARBA00022729"/>
    </source>
</evidence>
<dbReference type="GO" id="GO:0046872">
    <property type="term" value="F:metal ion binding"/>
    <property type="evidence" value="ECO:0007669"/>
    <property type="project" value="UniProtKB-KW"/>
</dbReference>
<evidence type="ECO:0000256" key="8">
    <source>
        <dbReference type="SAM" id="SignalP"/>
    </source>
</evidence>
<dbReference type="SUPFAM" id="SSF55166">
    <property type="entry name" value="Hedgehog/DD-peptidase"/>
    <property type="match status" value="1"/>
</dbReference>
<protein>
    <recommendedName>
        <fullName evidence="11">Penicillin-insensitive murein endopeptidase</fullName>
    </recommendedName>
</protein>
<dbReference type="EMBL" id="BSOT01000005">
    <property type="protein sequence ID" value="GLR71010.1"/>
    <property type="molecule type" value="Genomic_DNA"/>
</dbReference>
<dbReference type="AlphaFoldDB" id="A0AA37SZQ2"/>
<gene>
    <name evidence="9" type="ORF">GCM10007852_19180</name>
</gene>
<proteinExistence type="predicted"/>
<evidence type="ECO:0000256" key="5">
    <source>
        <dbReference type="ARBA" id="ARBA00022801"/>
    </source>
</evidence>